<gene>
    <name evidence="1" type="ORF">PDJAM_G00191000</name>
</gene>
<proteinExistence type="predicted"/>
<keyword evidence="2" id="KW-1185">Reference proteome</keyword>
<dbReference type="Proteomes" id="UP000830395">
    <property type="component" value="Chromosome 3"/>
</dbReference>
<dbReference type="EMBL" id="CM040977">
    <property type="protein sequence ID" value="MCJ8731001.1"/>
    <property type="molecule type" value="Genomic_DNA"/>
</dbReference>
<organism evidence="1 2">
    <name type="scientific">Pangasius djambal</name>
    <dbReference type="NCBI Taxonomy" id="1691987"/>
    <lineage>
        <taxon>Eukaryota</taxon>
        <taxon>Metazoa</taxon>
        <taxon>Chordata</taxon>
        <taxon>Craniata</taxon>
        <taxon>Vertebrata</taxon>
        <taxon>Euteleostomi</taxon>
        <taxon>Actinopterygii</taxon>
        <taxon>Neopterygii</taxon>
        <taxon>Teleostei</taxon>
        <taxon>Ostariophysi</taxon>
        <taxon>Siluriformes</taxon>
        <taxon>Pangasiidae</taxon>
        <taxon>Pangasius</taxon>
    </lineage>
</organism>
<evidence type="ECO:0000313" key="2">
    <source>
        <dbReference type="Proteomes" id="UP000830395"/>
    </source>
</evidence>
<name>A0ACC5Y5N4_9TELE</name>
<evidence type="ECO:0000313" key="1">
    <source>
        <dbReference type="EMBL" id="MCJ8731001.1"/>
    </source>
</evidence>
<comment type="caution">
    <text evidence="1">The sequence shown here is derived from an EMBL/GenBank/DDBJ whole genome shotgun (WGS) entry which is preliminary data.</text>
</comment>
<sequence>MVACVEWRVMETEAQIGAPASPFMTIFPSLSLGSSLRSSFLPHSHRQSWNTSSPTTLTASPSEPTTSTMNGSSTASGRASLLSASADTEKQSAARNAALASAPTTSARARPNVQLGDAGRRASLPAASPTHRDRMSDSMLKESDTSASEFPK</sequence>
<protein>
    <submittedName>
        <fullName evidence="1">Uncharacterized protein</fullName>
    </submittedName>
</protein>
<reference evidence="1" key="1">
    <citation type="submission" date="2020-02" db="EMBL/GenBank/DDBJ databases">
        <title>Genome sequencing of the panga catfish, Pangasius djambal.</title>
        <authorList>
            <person name="Wen M."/>
            <person name="Zahm M."/>
            <person name="Roques C."/>
            <person name="Cabau C."/>
            <person name="Klopp C."/>
            <person name="Donnadieu C."/>
            <person name="Jouanno E."/>
            <person name="Avarre J.-C."/>
            <person name="Campet M."/>
            <person name="Ha T."/>
            <person name="Dugue R."/>
            <person name="Lampietro C."/>
            <person name="Louis A."/>
            <person name="Herpin A."/>
            <person name="Echchiki A."/>
            <person name="Berthelot C."/>
            <person name="Parey E."/>
            <person name="Roest-Crollius H."/>
            <person name="Braasch I."/>
            <person name="Postlethwait J.H."/>
            <person name="Bobe J."/>
            <person name="Montfort J."/>
            <person name="Bouchez O."/>
            <person name="Begum T."/>
            <person name="Schartl M."/>
            <person name="Gustiano R."/>
            <person name="Guiguen Y."/>
        </authorList>
    </citation>
    <scope>NUCLEOTIDE SEQUENCE</scope>
    <source>
        <strain evidence="1">Pdj_M5554</strain>
    </source>
</reference>
<accession>A0ACC5Y5N4</accession>